<proteinExistence type="predicted"/>
<dbReference type="AlphaFoldDB" id="A0A645BRL3"/>
<accession>A0A645BRL3</accession>
<name>A0A645BRL3_9ZZZZ</name>
<reference evidence="2" key="1">
    <citation type="submission" date="2019-08" db="EMBL/GenBank/DDBJ databases">
        <authorList>
            <person name="Kucharzyk K."/>
            <person name="Murdoch R.W."/>
            <person name="Higgins S."/>
            <person name="Loffler F."/>
        </authorList>
    </citation>
    <scope>NUCLEOTIDE SEQUENCE</scope>
</reference>
<evidence type="ECO:0000256" key="1">
    <source>
        <dbReference type="SAM" id="MobiDB-lite"/>
    </source>
</evidence>
<comment type="caution">
    <text evidence="2">The sequence shown here is derived from an EMBL/GenBank/DDBJ whole genome shotgun (WGS) entry which is preliminary data.</text>
</comment>
<evidence type="ECO:0000313" key="2">
    <source>
        <dbReference type="EMBL" id="MPM67728.1"/>
    </source>
</evidence>
<sequence length="234" mass="25795">MDDIEITELFARSVDGCSQGEIGTLNAAEHDAGASAVFHRIDDGEAVIADLFDSRSEGAEVLFPPLIGPAAFPVGIRLVGKAAVGRLAEVEIRNMRFFIRKAQIERMVFSFRPEEQPDQKKISVRCVVFQPVVDIAGDRHISGCSRQYQGFDRPFVQQPLLSAGGKLERLAVPCDNHPVAGVCRQAQAQHQQPGRDRGLPGQLRQVREGFRFSLDGENGLRESKHPSRHFKSPA</sequence>
<organism evidence="2">
    <name type="scientific">bioreactor metagenome</name>
    <dbReference type="NCBI Taxonomy" id="1076179"/>
    <lineage>
        <taxon>unclassified sequences</taxon>
        <taxon>metagenomes</taxon>
        <taxon>ecological metagenomes</taxon>
    </lineage>
</organism>
<protein>
    <submittedName>
        <fullName evidence="2">Uncharacterized protein</fullName>
    </submittedName>
</protein>
<feature type="region of interest" description="Disordered" evidence="1">
    <location>
        <begin position="214"/>
        <end position="234"/>
    </location>
</feature>
<gene>
    <name evidence="2" type="ORF">SDC9_114652</name>
</gene>
<dbReference type="EMBL" id="VSSQ01021858">
    <property type="protein sequence ID" value="MPM67728.1"/>
    <property type="molecule type" value="Genomic_DNA"/>
</dbReference>